<gene>
    <name evidence="2" type="ordered locus">Dole_0418</name>
</gene>
<evidence type="ECO:0000313" key="3">
    <source>
        <dbReference type="Proteomes" id="UP000008561"/>
    </source>
</evidence>
<dbReference type="KEGG" id="dol:Dole_0418"/>
<proteinExistence type="predicted"/>
<name>A8ZTG4_DESOH</name>
<organism evidence="2 3">
    <name type="scientific">Desulfosudis oleivorans (strain DSM 6200 / JCM 39069 / Hxd3)</name>
    <name type="common">Desulfococcus oleovorans</name>
    <dbReference type="NCBI Taxonomy" id="96561"/>
    <lineage>
        <taxon>Bacteria</taxon>
        <taxon>Pseudomonadati</taxon>
        <taxon>Thermodesulfobacteriota</taxon>
        <taxon>Desulfobacteria</taxon>
        <taxon>Desulfobacterales</taxon>
        <taxon>Desulfosudaceae</taxon>
        <taxon>Desulfosudis</taxon>
    </lineage>
</organism>
<reference evidence="2 3" key="1">
    <citation type="submission" date="2007-10" db="EMBL/GenBank/DDBJ databases">
        <title>Complete sequence of Desulfococcus oleovorans Hxd3.</title>
        <authorList>
            <consortium name="US DOE Joint Genome Institute"/>
            <person name="Copeland A."/>
            <person name="Lucas S."/>
            <person name="Lapidus A."/>
            <person name="Barry K."/>
            <person name="Glavina del Rio T."/>
            <person name="Dalin E."/>
            <person name="Tice H."/>
            <person name="Pitluck S."/>
            <person name="Kiss H."/>
            <person name="Brettin T."/>
            <person name="Bruce D."/>
            <person name="Detter J.C."/>
            <person name="Han C."/>
            <person name="Schmutz J."/>
            <person name="Larimer F."/>
            <person name="Land M."/>
            <person name="Hauser L."/>
            <person name="Kyrpides N."/>
            <person name="Kim E."/>
            <person name="Wawrik B."/>
            <person name="Richardson P."/>
        </authorList>
    </citation>
    <scope>NUCLEOTIDE SEQUENCE [LARGE SCALE GENOMIC DNA]</scope>
    <source>
        <strain evidence="3">DSM 6200 / JCM 39069 / Hxd3</strain>
    </source>
</reference>
<feature type="compositionally biased region" description="Polar residues" evidence="1">
    <location>
        <begin position="11"/>
        <end position="24"/>
    </location>
</feature>
<dbReference type="STRING" id="96561.Dole_0418"/>
<feature type="compositionally biased region" description="Basic and acidic residues" evidence="1">
    <location>
        <begin position="1"/>
        <end position="10"/>
    </location>
</feature>
<keyword evidence="3" id="KW-1185">Reference proteome</keyword>
<dbReference type="eggNOG" id="COG0582">
    <property type="taxonomic scope" value="Bacteria"/>
</dbReference>
<dbReference type="AlphaFoldDB" id="A8ZTG4"/>
<protein>
    <submittedName>
        <fullName evidence="2">Uncharacterized protein</fullName>
    </submittedName>
</protein>
<feature type="region of interest" description="Disordered" evidence="1">
    <location>
        <begin position="1"/>
        <end position="26"/>
    </location>
</feature>
<dbReference type="Proteomes" id="UP000008561">
    <property type="component" value="Chromosome"/>
</dbReference>
<accession>A8ZTG4</accession>
<sequence>MRGCKTRFDQSGHQTPHSGLSWSTRQKKKQGIVDDVQFGRKYLNVWWDRACKNLGVEDVNLYGGTGQTTNKVFDRYFQPQKQEHVKVVTAIQKLKEDARSRS</sequence>
<dbReference type="EMBL" id="CP000859">
    <property type="protein sequence ID" value="ABW66228.1"/>
    <property type="molecule type" value="Genomic_DNA"/>
</dbReference>
<dbReference type="HOGENOM" id="CLU_2272857_0_0_7"/>
<evidence type="ECO:0000256" key="1">
    <source>
        <dbReference type="SAM" id="MobiDB-lite"/>
    </source>
</evidence>
<evidence type="ECO:0000313" key="2">
    <source>
        <dbReference type="EMBL" id="ABW66228.1"/>
    </source>
</evidence>